<proteinExistence type="predicted"/>
<sequence length="128" mass="13415">MLNLLGITQSQATGSLGSIFEYAKNNITEEQVSSLSNSLPGLDSLLSAAPSLSGSSSADNANSLGGLLGKAAEYSDSLSAIAGLQQQFESLGLDTEHDKPSHSKRLPLFRYGTRQASKSAITTRFSFS</sequence>
<dbReference type="InterPro" id="IPR021302">
    <property type="entry name" value="DUF2780_VcgC/VcgE"/>
</dbReference>
<protein>
    <submittedName>
        <fullName evidence="1">DUF2780 domain-containing protein</fullName>
    </submittedName>
</protein>
<gene>
    <name evidence="1" type="ORF">RS130_11230</name>
</gene>
<dbReference type="EMBL" id="JAWDIO010000002">
    <property type="protein sequence ID" value="MDU0354428.1"/>
    <property type="molecule type" value="Genomic_DNA"/>
</dbReference>
<comment type="caution">
    <text evidence="1">The sequence shown here is derived from an EMBL/GenBank/DDBJ whole genome shotgun (WGS) entry which is preliminary data.</text>
</comment>
<organism evidence="1 2">
    <name type="scientific">Paraglaciecola aquimarina</name>
    <dbReference type="NCBI Taxonomy" id="1235557"/>
    <lineage>
        <taxon>Bacteria</taxon>
        <taxon>Pseudomonadati</taxon>
        <taxon>Pseudomonadota</taxon>
        <taxon>Gammaproteobacteria</taxon>
        <taxon>Alteromonadales</taxon>
        <taxon>Alteromonadaceae</taxon>
        <taxon>Paraglaciecola</taxon>
    </lineage>
</organism>
<dbReference type="Proteomes" id="UP001247805">
    <property type="component" value="Unassembled WGS sequence"/>
</dbReference>
<accession>A0ABU3SWR2</accession>
<evidence type="ECO:0000313" key="1">
    <source>
        <dbReference type="EMBL" id="MDU0354428.1"/>
    </source>
</evidence>
<reference evidence="1 2" key="1">
    <citation type="submission" date="2023-10" db="EMBL/GenBank/DDBJ databases">
        <title>Glaciecola aquimarina strain GGW-M5 nov., isolated from a coastal seawater.</title>
        <authorList>
            <person name="Bayburt H."/>
            <person name="Kim J.M."/>
            <person name="Choi B.J."/>
            <person name="Jeon C.O."/>
        </authorList>
    </citation>
    <scope>NUCLEOTIDE SEQUENCE [LARGE SCALE GENOMIC DNA]</scope>
    <source>
        <strain evidence="1 2">KCTC 32108</strain>
    </source>
</reference>
<dbReference type="RefSeq" id="WP_316026028.1">
    <property type="nucleotide sequence ID" value="NZ_JAWDIO010000002.1"/>
</dbReference>
<name>A0ABU3SWR2_9ALTE</name>
<evidence type="ECO:0000313" key="2">
    <source>
        <dbReference type="Proteomes" id="UP001247805"/>
    </source>
</evidence>
<dbReference type="Pfam" id="PF11075">
    <property type="entry name" value="DUF2780"/>
    <property type="match status" value="1"/>
</dbReference>
<keyword evidence="2" id="KW-1185">Reference proteome</keyword>